<evidence type="ECO:0000313" key="3">
    <source>
        <dbReference type="EMBL" id="RYU97022.1"/>
    </source>
</evidence>
<feature type="signal peptide" evidence="1">
    <location>
        <begin position="1"/>
        <end position="20"/>
    </location>
</feature>
<name>A0A4Q5M3X9_9BACT</name>
<organism evidence="3 4">
    <name type="scientific">Emticicia agri</name>
    <dbReference type="NCBI Taxonomy" id="2492393"/>
    <lineage>
        <taxon>Bacteria</taxon>
        <taxon>Pseudomonadati</taxon>
        <taxon>Bacteroidota</taxon>
        <taxon>Cytophagia</taxon>
        <taxon>Cytophagales</taxon>
        <taxon>Leadbetterellaceae</taxon>
        <taxon>Emticicia</taxon>
    </lineage>
</organism>
<dbReference type="Gene3D" id="2.40.160.20">
    <property type="match status" value="1"/>
</dbReference>
<dbReference type="OrthoDB" id="1121752at2"/>
<dbReference type="Pfam" id="PF13568">
    <property type="entry name" value="OMP_b-brl_2"/>
    <property type="match status" value="1"/>
</dbReference>
<evidence type="ECO:0000256" key="1">
    <source>
        <dbReference type="SAM" id="SignalP"/>
    </source>
</evidence>
<dbReference type="EMBL" id="SEWF01000004">
    <property type="protein sequence ID" value="RYU97022.1"/>
    <property type="molecule type" value="Genomic_DNA"/>
</dbReference>
<dbReference type="RefSeq" id="WP_130019598.1">
    <property type="nucleotide sequence ID" value="NZ_SEWF01000004.1"/>
</dbReference>
<dbReference type="InterPro" id="IPR025665">
    <property type="entry name" value="Beta-barrel_OMP_2"/>
</dbReference>
<feature type="domain" description="Outer membrane protein beta-barrel" evidence="2">
    <location>
        <begin position="20"/>
        <end position="176"/>
    </location>
</feature>
<dbReference type="SUPFAM" id="SSF56925">
    <property type="entry name" value="OMPA-like"/>
    <property type="match status" value="1"/>
</dbReference>
<dbReference type="AlphaFoldDB" id="A0A4Q5M3X9"/>
<dbReference type="InterPro" id="IPR011250">
    <property type="entry name" value="OMP/PagP_B-barrel"/>
</dbReference>
<protein>
    <submittedName>
        <fullName evidence="3">PorT family protein</fullName>
    </submittedName>
</protein>
<evidence type="ECO:0000313" key="4">
    <source>
        <dbReference type="Proteomes" id="UP000293162"/>
    </source>
</evidence>
<accession>A0A4Q5M3X9</accession>
<comment type="caution">
    <text evidence="3">The sequence shown here is derived from an EMBL/GenBank/DDBJ whole genome shotgun (WGS) entry which is preliminary data.</text>
</comment>
<keyword evidence="1" id="KW-0732">Signal</keyword>
<keyword evidence="4" id="KW-1185">Reference proteome</keyword>
<feature type="chain" id="PRO_5020213628" evidence="1">
    <location>
        <begin position="21"/>
        <end position="199"/>
    </location>
</feature>
<reference evidence="3 4" key="1">
    <citation type="submission" date="2019-02" db="EMBL/GenBank/DDBJ databases">
        <title>Bacterial novel species Emticicia sp. 17J42-9 isolated from soil.</title>
        <authorList>
            <person name="Jung H.-Y."/>
        </authorList>
    </citation>
    <scope>NUCLEOTIDE SEQUENCE [LARGE SCALE GENOMIC DNA]</scope>
    <source>
        <strain evidence="3 4">17J42-9</strain>
    </source>
</reference>
<evidence type="ECO:0000259" key="2">
    <source>
        <dbReference type="Pfam" id="PF13568"/>
    </source>
</evidence>
<sequence length="199" mass="21664">MKTKLFLLGALLSMSLASYAQPTTSWGPKLGINFTSFAPKAESFDVLTGLNAGLFLNHSINSNFGVTVEGNYSQMGTRVQNGGNIERIHYIQVPVLAVYYFGQQGEAFRPKLFAGPYLGILMASTDKGGNELSNGQQVYNTADVGGQIGAGFNFRIKRETWLNTDVRYIRGFGDITKEPSTSYQNAGVNINVGVSFPIR</sequence>
<proteinExistence type="predicted"/>
<gene>
    <name evidence="3" type="ORF">EWM59_03680</name>
</gene>
<dbReference type="Proteomes" id="UP000293162">
    <property type="component" value="Unassembled WGS sequence"/>
</dbReference>